<keyword evidence="2" id="KW-1185">Reference proteome</keyword>
<dbReference type="AlphaFoldDB" id="A0A1J1IIV6"/>
<reference evidence="1 2" key="1">
    <citation type="submission" date="2015-04" db="EMBL/GenBank/DDBJ databases">
        <authorList>
            <person name="Syromyatnikov M.Y."/>
            <person name="Popov V.N."/>
        </authorList>
    </citation>
    <scope>NUCLEOTIDE SEQUENCE [LARGE SCALE GENOMIC DNA]</scope>
</reference>
<name>A0A1J1IIV6_9DIPT</name>
<evidence type="ECO:0000313" key="1">
    <source>
        <dbReference type="EMBL" id="CRK98385.1"/>
    </source>
</evidence>
<evidence type="ECO:0000313" key="2">
    <source>
        <dbReference type="Proteomes" id="UP000183832"/>
    </source>
</evidence>
<proteinExistence type="predicted"/>
<sequence>MSSAVKCLFVVDFFNKQNLNKLVSARRTSSIELFFSKDGNHFLSVSNINPMKNRFLLMSETVCGLIKACQEVYDCFEASNFYLRLIEDIANSGCGQNPRNPIK</sequence>
<protein>
    <submittedName>
        <fullName evidence="1">CLUMA_CG011744, isoform A</fullName>
    </submittedName>
</protein>
<accession>A0A1J1IIV6</accession>
<dbReference type="Proteomes" id="UP000183832">
    <property type="component" value="Unassembled WGS sequence"/>
</dbReference>
<dbReference type="EMBL" id="CVRI01000047">
    <property type="protein sequence ID" value="CRK98385.1"/>
    <property type="molecule type" value="Genomic_DNA"/>
</dbReference>
<gene>
    <name evidence="1" type="ORF">CLUMA_CG011744</name>
</gene>
<organism evidence="1 2">
    <name type="scientific">Clunio marinus</name>
    <dbReference type="NCBI Taxonomy" id="568069"/>
    <lineage>
        <taxon>Eukaryota</taxon>
        <taxon>Metazoa</taxon>
        <taxon>Ecdysozoa</taxon>
        <taxon>Arthropoda</taxon>
        <taxon>Hexapoda</taxon>
        <taxon>Insecta</taxon>
        <taxon>Pterygota</taxon>
        <taxon>Neoptera</taxon>
        <taxon>Endopterygota</taxon>
        <taxon>Diptera</taxon>
        <taxon>Nematocera</taxon>
        <taxon>Chironomoidea</taxon>
        <taxon>Chironomidae</taxon>
        <taxon>Clunio</taxon>
    </lineage>
</organism>